<proteinExistence type="predicted"/>
<comment type="caution">
    <text evidence="1">The sequence shown here is derived from an EMBL/GenBank/DDBJ whole genome shotgun (WGS) entry which is preliminary data.</text>
</comment>
<name>A0A9P7BHV4_9ASCO</name>
<organism evidence="1 2">
    <name type="scientific">Pichia californica</name>
    <dbReference type="NCBI Taxonomy" id="460514"/>
    <lineage>
        <taxon>Eukaryota</taxon>
        <taxon>Fungi</taxon>
        <taxon>Dikarya</taxon>
        <taxon>Ascomycota</taxon>
        <taxon>Saccharomycotina</taxon>
        <taxon>Pichiomycetes</taxon>
        <taxon>Pichiales</taxon>
        <taxon>Pichiaceae</taxon>
        <taxon>Pichia</taxon>
    </lineage>
</organism>
<dbReference type="EMBL" id="PUHW01000027">
    <property type="protein sequence ID" value="KAG0690559.1"/>
    <property type="molecule type" value="Genomic_DNA"/>
</dbReference>
<dbReference type="Proteomes" id="UP000697127">
    <property type="component" value="Unassembled WGS sequence"/>
</dbReference>
<evidence type="ECO:0000313" key="1">
    <source>
        <dbReference type="EMBL" id="KAG0690559.1"/>
    </source>
</evidence>
<reference evidence="1" key="1">
    <citation type="submission" date="2020-11" db="EMBL/GenBank/DDBJ databases">
        <title>Kefir isolates.</title>
        <authorList>
            <person name="Marcisauskas S."/>
            <person name="Kim Y."/>
            <person name="Blasche S."/>
        </authorList>
    </citation>
    <scope>NUCLEOTIDE SEQUENCE</scope>
    <source>
        <strain evidence="1">Olga-1</strain>
    </source>
</reference>
<evidence type="ECO:0000313" key="2">
    <source>
        <dbReference type="Proteomes" id="UP000697127"/>
    </source>
</evidence>
<protein>
    <submittedName>
        <fullName evidence="1">Uncharacterized protein</fullName>
    </submittedName>
</protein>
<dbReference type="AlphaFoldDB" id="A0A9P7BHV4"/>
<sequence>MNDTAKQLVLSDNAYKNNIDDTDYASPITIDTIFNLQKLTSKENFLDWFNWISFTINSFKEGFDFKRNSIKWLFDDSQCLSYSMEMLIKFLILKSVDNSLLTDIYGHHIAIIMSNLANHYGIITTKSELELLNRKFTIDYSISCEEKIKEWELLQFMNDLNSYPQGTYIIIDNLCVFAAKNSINCLDFGTIDYTIKSLYKYNEKINQEKNLTENTNTINNIPR</sequence>
<accession>A0A9P7BHV4</accession>
<keyword evidence="2" id="KW-1185">Reference proteome</keyword>
<gene>
    <name evidence="1" type="ORF">C6P40_002429</name>
</gene>